<dbReference type="InterPro" id="IPR009440">
    <property type="entry name" value="ParM/StbA_N"/>
</dbReference>
<protein>
    <submittedName>
        <fullName evidence="2">Plasmid segregation protein ParM</fullName>
    </submittedName>
</protein>
<proteinExistence type="predicted"/>
<keyword evidence="2" id="KW-0614">Plasmid</keyword>
<dbReference type="InterPro" id="IPR043129">
    <property type="entry name" value="ATPase_NBD"/>
</dbReference>
<geneLocation type="plasmid" evidence="2">
    <name>pUJ-84KPC</name>
</geneLocation>
<evidence type="ECO:0000313" key="2">
    <source>
        <dbReference type="EMBL" id="AVI43632.1"/>
    </source>
</evidence>
<gene>
    <name evidence="2" type="primary">parM_5</name>
</gene>
<feature type="domain" description="Plasmid segregation protein ParM/StbA N-terminal" evidence="1">
    <location>
        <begin position="43"/>
        <end position="124"/>
    </location>
</feature>
<evidence type="ECO:0000259" key="1">
    <source>
        <dbReference type="Pfam" id="PF06406"/>
    </source>
</evidence>
<reference evidence="2" key="1">
    <citation type="submission" date="2017-12" db="EMBL/GenBank/DDBJ databases">
        <title>Insights into the successfully spreading KPC-encoding IncII plasmids.</title>
        <authorList>
            <person name="Brandt C."/>
            <person name="Pletz M.W."/>
            <person name="Makarewicz O."/>
        </authorList>
    </citation>
    <scope>NUCLEOTIDE SEQUENCE</scope>
    <source>
        <strain evidence="2">St015788/2</strain>
        <plasmid evidence="2">pUJ-84KPC</plasmid>
    </source>
</reference>
<dbReference type="EMBL" id="MG700550">
    <property type="protein sequence ID" value="AVI43632.1"/>
    <property type="molecule type" value="Genomic_DNA"/>
</dbReference>
<sequence length="180" mass="19501">MLSWHGLKAMSFRPGFCELLPAWLESGGIQCGNVQLSGGYAEIHRDSVSRDAIPTTNVEYQYGDLNLLAVHHALLNSGLEPQPVSLTVTLPLSEYYDGTASGTRKNIRRKRENLMRELVLNKGQGIYRNGREGDAGITTGVLPSRGAETRAETTLIIDLGGTTLDAGVIVGFDDIRCGAR</sequence>
<name>A0A2P1BPI5_KLEPN</name>
<dbReference type="Gene3D" id="3.30.420.40">
    <property type="match status" value="1"/>
</dbReference>
<organism evidence="2">
    <name type="scientific">Klebsiella pneumoniae</name>
    <dbReference type="NCBI Taxonomy" id="573"/>
    <lineage>
        <taxon>Bacteria</taxon>
        <taxon>Pseudomonadati</taxon>
        <taxon>Pseudomonadota</taxon>
        <taxon>Gammaproteobacteria</taxon>
        <taxon>Enterobacterales</taxon>
        <taxon>Enterobacteriaceae</taxon>
        <taxon>Klebsiella/Raoultella group</taxon>
        <taxon>Klebsiella</taxon>
        <taxon>Klebsiella pneumoniae complex</taxon>
    </lineage>
</organism>
<accession>A0A2P1BPI5</accession>
<dbReference type="Pfam" id="PF06406">
    <property type="entry name" value="StbA_N"/>
    <property type="match status" value="1"/>
</dbReference>
<dbReference type="SUPFAM" id="SSF53067">
    <property type="entry name" value="Actin-like ATPase domain"/>
    <property type="match status" value="1"/>
</dbReference>
<dbReference type="AlphaFoldDB" id="A0A2P1BPI5"/>